<name>A0A4S8Q8D9_9ACTN</name>
<dbReference type="Proteomes" id="UP000308760">
    <property type="component" value="Unassembled WGS sequence"/>
</dbReference>
<reference evidence="1 2" key="2">
    <citation type="submission" date="2019-05" db="EMBL/GenBank/DDBJ databases">
        <title>Glycomyces buryatensis sp. nov.</title>
        <authorList>
            <person name="Nikitina E."/>
        </authorList>
    </citation>
    <scope>NUCLEOTIDE SEQUENCE [LARGE SCALE GENOMIC DNA]</scope>
    <source>
        <strain evidence="1 2">18</strain>
    </source>
</reference>
<protein>
    <submittedName>
        <fullName evidence="1">Uncharacterized protein</fullName>
    </submittedName>
</protein>
<evidence type="ECO:0000313" key="1">
    <source>
        <dbReference type="EMBL" id="THV39651.1"/>
    </source>
</evidence>
<keyword evidence="2" id="KW-1185">Reference proteome</keyword>
<organism evidence="1 2">
    <name type="scientific">Glycomyces buryatensis</name>
    <dbReference type="NCBI Taxonomy" id="2570927"/>
    <lineage>
        <taxon>Bacteria</taxon>
        <taxon>Bacillati</taxon>
        <taxon>Actinomycetota</taxon>
        <taxon>Actinomycetes</taxon>
        <taxon>Glycomycetales</taxon>
        <taxon>Glycomycetaceae</taxon>
        <taxon>Glycomyces</taxon>
    </lineage>
</organism>
<comment type="caution">
    <text evidence="1">The sequence shown here is derived from an EMBL/GenBank/DDBJ whole genome shotgun (WGS) entry which is preliminary data.</text>
</comment>
<evidence type="ECO:0000313" key="2">
    <source>
        <dbReference type="Proteomes" id="UP000308760"/>
    </source>
</evidence>
<reference evidence="2" key="1">
    <citation type="submission" date="2019-04" db="EMBL/GenBank/DDBJ databases">
        <title>Nocardioides xinjiangensis sp. nov.</title>
        <authorList>
            <person name="Liu S."/>
        </authorList>
    </citation>
    <scope>NUCLEOTIDE SEQUENCE [LARGE SCALE GENOMIC DNA]</scope>
    <source>
        <strain evidence="2">18</strain>
    </source>
</reference>
<dbReference type="AlphaFoldDB" id="A0A4S8Q8D9"/>
<proteinExistence type="predicted"/>
<accession>A0A4S8Q8D9</accession>
<gene>
    <name evidence="1" type="ORF">FAB82_17430</name>
</gene>
<sequence>MPNSTNATMKSLGILHAFGYDLRITYHEYEGGAKRFKVVALGLSQADAPLGEVGLSSCGTLYPALNAAAKHLGFGLSMTGGGVLMRFLVEISAALDNGEGLDGEWDFTHDPASPLARELETAGVSA</sequence>
<dbReference type="RefSeq" id="WP_136535818.1">
    <property type="nucleotide sequence ID" value="NZ_STGY01000065.1"/>
</dbReference>
<dbReference type="EMBL" id="STGY01000065">
    <property type="protein sequence ID" value="THV39651.1"/>
    <property type="molecule type" value="Genomic_DNA"/>
</dbReference>